<dbReference type="InterPro" id="IPR036259">
    <property type="entry name" value="MFS_trans_sf"/>
</dbReference>
<keyword evidence="7 9" id="KW-1133">Transmembrane helix</keyword>
<feature type="transmembrane region" description="Helical" evidence="9">
    <location>
        <begin position="359"/>
        <end position="381"/>
    </location>
</feature>
<evidence type="ECO:0000259" key="10">
    <source>
        <dbReference type="PROSITE" id="PS50850"/>
    </source>
</evidence>
<evidence type="ECO:0000313" key="11">
    <source>
        <dbReference type="EMBL" id="MCC8427348.1"/>
    </source>
</evidence>
<feature type="transmembrane region" description="Helical" evidence="9">
    <location>
        <begin position="80"/>
        <end position="99"/>
    </location>
</feature>
<dbReference type="PANTHER" id="PTHR43528">
    <property type="entry name" value="ALPHA-KETOGLUTARATE PERMEASE"/>
    <property type="match status" value="1"/>
</dbReference>
<dbReference type="PROSITE" id="PS50850">
    <property type="entry name" value="MFS"/>
    <property type="match status" value="1"/>
</dbReference>
<comment type="similarity">
    <text evidence="2">Belongs to the major facilitator superfamily. Metabolite:H+ Symporter (MHS) family (TC 2.A.1.6) family.</text>
</comment>
<evidence type="ECO:0000256" key="5">
    <source>
        <dbReference type="ARBA" id="ARBA00022692"/>
    </source>
</evidence>
<dbReference type="Gene3D" id="1.20.1250.20">
    <property type="entry name" value="MFS general substrate transporter like domains"/>
    <property type="match status" value="2"/>
</dbReference>
<feature type="transmembrane region" description="Helical" evidence="9">
    <location>
        <begin position="295"/>
        <end position="314"/>
    </location>
</feature>
<dbReference type="InterPro" id="IPR020846">
    <property type="entry name" value="MFS_dom"/>
</dbReference>
<dbReference type="PANTHER" id="PTHR43528:SF1">
    <property type="entry name" value="ALPHA-KETOGLUTARATE PERMEASE"/>
    <property type="match status" value="1"/>
</dbReference>
<keyword evidence="12" id="KW-1185">Reference proteome</keyword>
<keyword evidence="3" id="KW-0813">Transport</keyword>
<dbReference type="InterPro" id="IPR005829">
    <property type="entry name" value="Sugar_transporter_CS"/>
</dbReference>
<name>A0ABS8KMR4_9HYPH</name>
<evidence type="ECO:0000256" key="2">
    <source>
        <dbReference type="ARBA" id="ARBA00008240"/>
    </source>
</evidence>
<organism evidence="11 12">
    <name type="scientific">Reyranella aquatilis</name>
    <dbReference type="NCBI Taxonomy" id="2035356"/>
    <lineage>
        <taxon>Bacteria</taxon>
        <taxon>Pseudomonadati</taxon>
        <taxon>Pseudomonadota</taxon>
        <taxon>Alphaproteobacteria</taxon>
        <taxon>Hyphomicrobiales</taxon>
        <taxon>Reyranellaceae</taxon>
        <taxon>Reyranella</taxon>
    </lineage>
</organism>
<dbReference type="RefSeq" id="WP_230548590.1">
    <property type="nucleotide sequence ID" value="NZ_JAJISD010000001.1"/>
</dbReference>
<dbReference type="Proteomes" id="UP001198862">
    <property type="component" value="Unassembled WGS sequence"/>
</dbReference>
<proteinExistence type="inferred from homology"/>
<feature type="transmembrane region" description="Helical" evidence="9">
    <location>
        <begin position="45"/>
        <end position="73"/>
    </location>
</feature>
<evidence type="ECO:0000256" key="8">
    <source>
        <dbReference type="ARBA" id="ARBA00023136"/>
    </source>
</evidence>
<feature type="transmembrane region" description="Helical" evidence="9">
    <location>
        <begin position="181"/>
        <end position="200"/>
    </location>
</feature>
<protein>
    <submittedName>
        <fullName evidence="11">MFS transporter</fullName>
    </submittedName>
</protein>
<feature type="transmembrane region" description="Helical" evidence="9">
    <location>
        <begin position="260"/>
        <end position="283"/>
    </location>
</feature>
<dbReference type="PROSITE" id="PS00217">
    <property type="entry name" value="SUGAR_TRANSPORT_2"/>
    <property type="match status" value="1"/>
</dbReference>
<keyword evidence="8 9" id="KW-0472">Membrane</keyword>
<dbReference type="EMBL" id="JAJISD010000001">
    <property type="protein sequence ID" value="MCC8427348.1"/>
    <property type="molecule type" value="Genomic_DNA"/>
</dbReference>
<evidence type="ECO:0000256" key="6">
    <source>
        <dbReference type="ARBA" id="ARBA00022847"/>
    </source>
</evidence>
<evidence type="ECO:0000256" key="9">
    <source>
        <dbReference type="SAM" id="Phobius"/>
    </source>
</evidence>
<dbReference type="InterPro" id="IPR011701">
    <property type="entry name" value="MFS"/>
</dbReference>
<evidence type="ECO:0000256" key="4">
    <source>
        <dbReference type="ARBA" id="ARBA00022475"/>
    </source>
</evidence>
<feature type="transmembrane region" description="Helical" evidence="9">
    <location>
        <begin position="105"/>
        <end position="124"/>
    </location>
</feature>
<dbReference type="PROSITE" id="PS00216">
    <property type="entry name" value="SUGAR_TRANSPORT_1"/>
    <property type="match status" value="1"/>
</dbReference>
<feature type="transmembrane region" description="Helical" evidence="9">
    <location>
        <begin position="320"/>
        <end position="339"/>
    </location>
</feature>
<keyword evidence="6" id="KW-0769">Symport</keyword>
<feature type="transmembrane region" description="Helical" evidence="9">
    <location>
        <begin position="145"/>
        <end position="169"/>
    </location>
</feature>
<gene>
    <name evidence="11" type="ORF">LJ725_00080</name>
</gene>
<accession>A0ABS8KMR4</accession>
<feature type="transmembrane region" description="Helical" evidence="9">
    <location>
        <begin position="387"/>
        <end position="405"/>
    </location>
</feature>
<keyword evidence="4" id="KW-1003">Cell membrane</keyword>
<dbReference type="Pfam" id="PF07690">
    <property type="entry name" value="MFS_1"/>
    <property type="match status" value="1"/>
</dbReference>
<keyword evidence="5 9" id="KW-0812">Transmembrane</keyword>
<sequence length="422" mass="44588">MERGNTRKVIAAGAIGNVLEWYDFAVYGYFAAAIGRAFFPSEDTVAQVLAAFGIFAVGFLMRPIGGAVIGVIGDRLGRRAALTVSVAAMAIPTFLVGVLPDYHTLGIAAPILLTLLRMVQGLSVGGEYTTSIIFIIEQSPPNRRALVGALGCCGAIGGILLGSATGALLASVMSEQALENWGWRLPFLFGLLVGVAGVALRRHVHEAPRSAPKARSPLLDTVRNHGPLLGKLAALSVFNSVGFYLMFVYIVSWLQTADGVAPATALGINSVSMVLMLPVMVLMGWLSDRYGRRPVMLGAATLGFVGALPFFWLMHQGHPSLILLGQLGFVVSVGAFIGAQPALMVEAVPAEIRCTAIALGYNVTLGILGGFSPLVATWLVHRTGNDFSPAFMIMVAAAISFAAILRFEETYRVNLQAAEGRS</sequence>
<evidence type="ECO:0000256" key="1">
    <source>
        <dbReference type="ARBA" id="ARBA00004651"/>
    </source>
</evidence>
<evidence type="ECO:0000256" key="3">
    <source>
        <dbReference type="ARBA" id="ARBA00022448"/>
    </source>
</evidence>
<reference evidence="11 12" key="1">
    <citation type="submission" date="2021-11" db="EMBL/GenBank/DDBJ databases">
        <authorList>
            <person name="Lee D.-H."/>
            <person name="Kim S.-B."/>
        </authorList>
    </citation>
    <scope>NUCLEOTIDE SEQUENCE [LARGE SCALE GENOMIC DNA]</scope>
    <source>
        <strain evidence="11 12">KCTC 52223</strain>
    </source>
</reference>
<evidence type="ECO:0000256" key="7">
    <source>
        <dbReference type="ARBA" id="ARBA00022989"/>
    </source>
</evidence>
<dbReference type="InterPro" id="IPR051084">
    <property type="entry name" value="H+-coupled_symporters"/>
</dbReference>
<feature type="domain" description="Major facilitator superfamily (MFS) profile" evidence="10">
    <location>
        <begin position="9"/>
        <end position="412"/>
    </location>
</feature>
<feature type="transmembrane region" description="Helical" evidence="9">
    <location>
        <begin position="232"/>
        <end position="254"/>
    </location>
</feature>
<dbReference type="SUPFAM" id="SSF103473">
    <property type="entry name" value="MFS general substrate transporter"/>
    <property type="match status" value="1"/>
</dbReference>
<comment type="subcellular location">
    <subcellularLocation>
        <location evidence="1">Cell membrane</location>
        <topology evidence="1">Multi-pass membrane protein</topology>
    </subcellularLocation>
</comment>
<comment type="caution">
    <text evidence="11">The sequence shown here is derived from an EMBL/GenBank/DDBJ whole genome shotgun (WGS) entry which is preliminary data.</text>
</comment>
<evidence type="ECO:0000313" key="12">
    <source>
        <dbReference type="Proteomes" id="UP001198862"/>
    </source>
</evidence>